<comment type="caution">
    <text evidence="1">The sequence shown here is derived from an EMBL/GenBank/DDBJ whole genome shotgun (WGS) entry which is preliminary data.</text>
</comment>
<sequence length="691" mass="77477">MEKGSASGKFEDIDDDDLSRPLQLKRSFDNWYDFHLKSIIDDCRNRYMMILDDAQDRISRGLSALPSTKSTSIVDGFVENAILEYNQDPDAISFTSRTATDPVKDKRAQILTEDFIYRKDNTSNYHLWEESSLRAGATDGLEAAFVHWVKEAYEKPLPDRRVLKATGEEVPEAIYGALKDIYEFETVKNSQTITVRDTWVIDKLMPRRDCFWDPKIPYLDVNLGTYAGIMIPVTAEEIEKFKEIGVFDADFDMGEALGMLSSTRDGNDAAMQLSNYDFSDAERVDLQEKNRAELMIFFEKRDFQWFVQFSLQGTFELSTFQPVNDVFFNGRPVNRLPMVVGYCKSRLWDATGVGFPEVIAPIEDELSDHRNNANDIAKQIAQGGRIRLSPDHNVNLDDVLNARAFEAEKDEVEFIQYPTGLLESMRMDDARTQDIASLVPMGIADRSRQLAMKGSTKGLGLHQMAEQDNNAKLGVNLMIRNNTFFKPVLALIAHLTMAFESDEVVLKIAARNAGTQFPTTFHNGRQIIDLTMFDFEFDVQINAGLGATPRYKKAQNILEIAKFRKEWNIPTDWGQIASQLNVLAGFNADQFNAQPPPPQPPEVDYKANINIDLAQLPPQAQMVLLQKMMAGGMSITAKVDGKNPQMQKAINESKQNGGIGLPERSGMAAPDMRGEMGAAMSAGGQQNAGIA</sequence>
<dbReference type="RefSeq" id="WP_151157586.1">
    <property type="nucleotide sequence ID" value="NZ_VZRA01000004.1"/>
</dbReference>
<keyword evidence="2" id="KW-1185">Reference proteome</keyword>
<accession>A0ABQ6TL03</accession>
<protein>
    <recommendedName>
        <fullName evidence="3">Portal protein</fullName>
    </recommendedName>
</protein>
<dbReference type="EMBL" id="VZRA01000004">
    <property type="protein sequence ID" value="KAB0668950.1"/>
    <property type="molecule type" value="Genomic_DNA"/>
</dbReference>
<evidence type="ECO:0008006" key="3">
    <source>
        <dbReference type="Google" id="ProtNLM"/>
    </source>
</evidence>
<name>A0ABQ6TL03_9BACT</name>
<evidence type="ECO:0000313" key="1">
    <source>
        <dbReference type="EMBL" id="KAB0668950.1"/>
    </source>
</evidence>
<reference evidence="1 2" key="1">
    <citation type="journal article" date="2020" name="Microorganisms">
        <title>Description of Three Novel Members in the Family Geobacteraceae, Oryzomonas japonicum gen. nov., sp. nov., Oryzomonas sagensis sp. nov., and Oryzomonas ruber sp. nov.</title>
        <authorList>
            <person name="Xu Z."/>
            <person name="Masuda Y."/>
            <person name="Hayakawa C."/>
            <person name="Ushijima N."/>
            <person name="Kawano K."/>
            <person name="Shiratori Y."/>
            <person name="Senoo K."/>
            <person name="Itoh H."/>
        </authorList>
    </citation>
    <scope>NUCLEOTIDE SEQUENCE [LARGE SCALE GENOMIC DNA]</scope>
    <source>
        <strain evidence="1 2">Red100</strain>
    </source>
</reference>
<organism evidence="1 2">
    <name type="scientific">Oryzomonas sagensis</name>
    <dbReference type="NCBI Taxonomy" id="2603857"/>
    <lineage>
        <taxon>Bacteria</taxon>
        <taxon>Pseudomonadati</taxon>
        <taxon>Thermodesulfobacteriota</taxon>
        <taxon>Desulfuromonadia</taxon>
        <taxon>Geobacterales</taxon>
        <taxon>Geobacteraceae</taxon>
        <taxon>Oryzomonas</taxon>
    </lineage>
</organism>
<evidence type="ECO:0000313" key="2">
    <source>
        <dbReference type="Proteomes" id="UP000798046"/>
    </source>
</evidence>
<gene>
    <name evidence="1" type="ORF">F6V30_14020</name>
</gene>
<proteinExistence type="predicted"/>
<dbReference type="Proteomes" id="UP000798046">
    <property type="component" value="Unassembled WGS sequence"/>
</dbReference>